<gene>
    <name evidence="1" type="ORF">HYH03_018755</name>
</gene>
<evidence type="ECO:0000313" key="2">
    <source>
        <dbReference type="Proteomes" id="UP000612055"/>
    </source>
</evidence>
<name>A0A835XE18_9CHLO</name>
<reference evidence="1" key="1">
    <citation type="journal article" date="2020" name="bioRxiv">
        <title>Comparative genomics of Chlamydomonas.</title>
        <authorList>
            <person name="Craig R.J."/>
            <person name="Hasan A.R."/>
            <person name="Ness R.W."/>
            <person name="Keightley P.D."/>
        </authorList>
    </citation>
    <scope>NUCLEOTIDE SEQUENCE</scope>
    <source>
        <strain evidence="1">CCAP 11/70</strain>
    </source>
</reference>
<dbReference type="Proteomes" id="UP000612055">
    <property type="component" value="Unassembled WGS sequence"/>
</dbReference>
<dbReference type="AlphaFoldDB" id="A0A835XE18"/>
<evidence type="ECO:0008006" key="3">
    <source>
        <dbReference type="Google" id="ProtNLM"/>
    </source>
</evidence>
<organism evidence="1 2">
    <name type="scientific">Edaphochlamys debaryana</name>
    <dbReference type="NCBI Taxonomy" id="47281"/>
    <lineage>
        <taxon>Eukaryota</taxon>
        <taxon>Viridiplantae</taxon>
        <taxon>Chlorophyta</taxon>
        <taxon>core chlorophytes</taxon>
        <taxon>Chlorophyceae</taxon>
        <taxon>CS clade</taxon>
        <taxon>Chlamydomonadales</taxon>
        <taxon>Chlamydomonadales incertae sedis</taxon>
        <taxon>Edaphochlamys</taxon>
    </lineage>
</organism>
<dbReference type="OrthoDB" id="549336at2759"/>
<accession>A0A835XE18</accession>
<keyword evidence="2" id="KW-1185">Reference proteome</keyword>
<dbReference type="EMBL" id="JAEHOE010000234">
    <property type="protein sequence ID" value="KAG2482313.1"/>
    <property type="molecule type" value="Genomic_DNA"/>
</dbReference>
<protein>
    <recommendedName>
        <fullName evidence="3">Glycosyltransferase family 1 protein</fullName>
    </recommendedName>
</protein>
<evidence type="ECO:0000313" key="1">
    <source>
        <dbReference type="EMBL" id="KAG2482313.1"/>
    </source>
</evidence>
<comment type="caution">
    <text evidence="1">The sequence shown here is derived from an EMBL/GenBank/DDBJ whole genome shotgun (WGS) entry which is preliminary data.</text>
</comment>
<proteinExistence type="predicted"/>
<sequence>MVAAAGSGRYTIYNDITNHWHVFAGVIAAVRTYLDPHPDLLFVSAHPVANATPPLGVREWLGDTTGNGSYLADWRNMPLVKDAPDAPLNVTAAVAAHVTWGPADVLICVSPELDPDRTCTPVAQKLRPKHIIVLIHRSEFIKPGLWFLDVEVESRRVPVHMIALAPHVMHSANRTLHGQYSLDWGAVVAPYTSPTPCSNRTCLDGFVVQGSLRRFSSHEGSGMIRNYDSLWGQITGRNDTGAVRIKVLGKGKRQDLGIPPALENVTSFHSGISFPTYWELIAKSFAIVPMHGTKQYYTMRCSSNVLASLTTCVPLVADDALLGAYTFLQKEHVFYQAPGETEMDVMLRVMAMSDEAMFAKRAAVCRLREAQLRRAAEVFQRLVAA</sequence>